<dbReference type="EMBL" id="CAUM01000111">
    <property type="protein sequence ID" value="CCV06941.1"/>
    <property type="molecule type" value="Genomic_DNA"/>
</dbReference>
<dbReference type="PANTHER" id="PTHR41291">
    <property type="entry name" value="DNA ALKYLATION REPAIR PROTEIN"/>
    <property type="match status" value="1"/>
</dbReference>
<dbReference type="Pfam" id="PF08713">
    <property type="entry name" value="DNA_alkylation"/>
    <property type="match status" value="1"/>
</dbReference>
<dbReference type="Gene3D" id="1.25.10.90">
    <property type="match status" value="1"/>
</dbReference>
<dbReference type="CDD" id="cd06561">
    <property type="entry name" value="AlkD_like"/>
    <property type="match status" value="1"/>
</dbReference>
<keyword evidence="2" id="KW-1185">Reference proteome</keyword>
<dbReference type="Proteomes" id="UP000012062">
    <property type="component" value="Unassembled WGS sequence"/>
</dbReference>
<reference evidence="1 2" key="1">
    <citation type="submission" date="2013-02" db="EMBL/GenBank/DDBJ databases">
        <authorList>
            <person name="Genoscope - CEA"/>
        </authorList>
    </citation>
    <scope>NUCLEOTIDE SEQUENCE [LARGE SCALE GENOMIC DNA]</scope>
    <source>
        <strain evidence="1 2">STM 2683</strain>
    </source>
</reference>
<gene>
    <name evidence="1" type="ORF">MESS2_440046</name>
</gene>
<evidence type="ECO:0008006" key="3">
    <source>
        <dbReference type="Google" id="ProtNLM"/>
    </source>
</evidence>
<dbReference type="SUPFAM" id="SSF48371">
    <property type="entry name" value="ARM repeat"/>
    <property type="match status" value="1"/>
</dbReference>
<comment type="caution">
    <text evidence="1">The sequence shown here is derived from an EMBL/GenBank/DDBJ whole genome shotgun (WGS) entry which is preliminary data.</text>
</comment>
<organism evidence="1 2">
    <name type="scientific">Mesorhizobium metallidurans STM 2683</name>
    <dbReference type="NCBI Taxonomy" id="1297569"/>
    <lineage>
        <taxon>Bacteria</taxon>
        <taxon>Pseudomonadati</taxon>
        <taxon>Pseudomonadota</taxon>
        <taxon>Alphaproteobacteria</taxon>
        <taxon>Hyphomicrobiales</taxon>
        <taxon>Phyllobacteriaceae</taxon>
        <taxon>Mesorhizobium</taxon>
    </lineage>
</organism>
<name>M5F4Y9_9HYPH</name>
<accession>M5F4Y9</accession>
<dbReference type="eggNOG" id="COG4912">
    <property type="taxonomic scope" value="Bacteria"/>
</dbReference>
<protein>
    <recommendedName>
        <fullName evidence="3">DNA alkylation repair enzyme</fullName>
    </recommendedName>
</protein>
<evidence type="ECO:0000313" key="2">
    <source>
        <dbReference type="Proteomes" id="UP000012062"/>
    </source>
</evidence>
<dbReference type="InterPro" id="IPR016024">
    <property type="entry name" value="ARM-type_fold"/>
</dbReference>
<dbReference type="InterPro" id="IPR014825">
    <property type="entry name" value="DNA_alkylation"/>
</dbReference>
<dbReference type="PANTHER" id="PTHR41291:SF1">
    <property type="entry name" value="DNA ALKYLATION REPAIR PROTEIN"/>
    <property type="match status" value="1"/>
</dbReference>
<evidence type="ECO:0000313" key="1">
    <source>
        <dbReference type="EMBL" id="CCV06941.1"/>
    </source>
</evidence>
<dbReference type="STRING" id="1297569.MESS2_440046"/>
<sequence length="251" mass="27647">MGYVLVAGATGKIGFAAMALPDPGWTADEIVAHLRTIGTAENRAGMARFGINTATALGVGNSELRPLARKLKQNHERSLMLWETGVREARLLAAFTGEPKKITIEQCRCWAGDFDSWEIVDTVSDLFAGTPFWRELIGEFAADEREFVRRTAFAMLAWAAVHLKEEPDATFVSLLPLIEVHSDDPRNFVRKAVNWALRQIGKRSPALHAPALVLAQRLAASADKTARWIGKDAVKELSDAKTLERLSARKA</sequence>
<proteinExistence type="predicted"/>
<dbReference type="AlphaFoldDB" id="M5F4Y9"/>